<organism evidence="1">
    <name type="scientific">viral metagenome</name>
    <dbReference type="NCBI Taxonomy" id="1070528"/>
    <lineage>
        <taxon>unclassified sequences</taxon>
        <taxon>metagenomes</taxon>
        <taxon>organismal metagenomes</taxon>
    </lineage>
</organism>
<proteinExistence type="predicted"/>
<evidence type="ECO:0000313" key="1">
    <source>
        <dbReference type="EMBL" id="QJA66048.1"/>
    </source>
</evidence>
<dbReference type="EMBL" id="MT141548">
    <property type="protein sequence ID" value="QJA66048.1"/>
    <property type="molecule type" value="Genomic_DNA"/>
</dbReference>
<gene>
    <name evidence="1" type="ORF">MM415B00367_0025</name>
</gene>
<protein>
    <submittedName>
        <fullName evidence="1">Uncharacterized protein</fullName>
    </submittedName>
</protein>
<accession>A0A6M3J9Q7</accession>
<sequence length="156" mass="16655">MTNILTEVRKALVKRLETISTANGYLTNVGSNVKSGWFNEVVKDGDVSASGQVVVQKAKALPPESGRGALKMRPGFHVIAAIKADLHDYEAPIEDIELDLLSCLCPTDGVFPEWLPDGAPNLIVGAPEPFPPGEGLNATTVLIPVHIISVVDRLGY</sequence>
<dbReference type="AlphaFoldDB" id="A0A6M3J9Q7"/>
<name>A0A6M3J9Q7_9ZZZZ</name>
<reference evidence="1" key="1">
    <citation type="submission" date="2020-03" db="EMBL/GenBank/DDBJ databases">
        <title>The deep terrestrial virosphere.</title>
        <authorList>
            <person name="Holmfeldt K."/>
            <person name="Nilsson E."/>
            <person name="Simone D."/>
            <person name="Lopez-Fernandez M."/>
            <person name="Wu X."/>
            <person name="de Brujin I."/>
            <person name="Lundin D."/>
            <person name="Andersson A."/>
            <person name="Bertilsson S."/>
            <person name="Dopson M."/>
        </authorList>
    </citation>
    <scope>NUCLEOTIDE SEQUENCE</scope>
    <source>
        <strain evidence="1">MM415B00367</strain>
    </source>
</reference>